<dbReference type="AlphaFoldDB" id="A0A2T0PZL2"/>
<dbReference type="Pfam" id="PF00701">
    <property type="entry name" value="DHDPS"/>
    <property type="match status" value="1"/>
</dbReference>
<evidence type="ECO:0000256" key="3">
    <source>
        <dbReference type="PIRNR" id="PIRNR001365"/>
    </source>
</evidence>
<proteinExistence type="inferred from homology"/>
<comment type="caution">
    <text evidence="6">The sequence shown here is derived from an EMBL/GenBank/DDBJ whole genome shotgun (WGS) entry which is preliminary data.</text>
</comment>
<dbReference type="GO" id="GO:0019262">
    <property type="term" value="P:N-acetylneuraminate catabolic process"/>
    <property type="evidence" value="ECO:0007669"/>
    <property type="project" value="TreeGrafter"/>
</dbReference>
<comment type="similarity">
    <text evidence="3">Belongs to the DapA family.</text>
</comment>
<evidence type="ECO:0000256" key="4">
    <source>
        <dbReference type="PIRSR" id="PIRSR001365-1"/>
    </source>
</evidence>
<keyword evidence="1 3" id="KW-0456">Lyase</keyword>
<reference evidence="6 7" key="1">
    <citation type="submission" date="2018-03" db="EMBL/GenBank/DDBJ databases">
        <title>Genomic Encyclopedia of Archaeal and Bacterial Type Strains, Phase II (KMG-II): from individual species to whole genera.</title>
        <authorList>
            <person name="Goeker M."/>
        </authorList>
    </citation>
    <scope>NUCLEOTIDE SEQUENCE [LARGE SCALE GENOMIC DNA]</scope>
    <source>
        <strain evidence="6 7">DSM 45601</strain>
    </source>
</reference>
<dbReference type="InterPro" id="IPR013785">
    <property type="entry name" value="Aldolase_TIM"/>
</dbReference>
<dbReference type="GO" id="GO:0005829">
    <property type="term" value="C:cytosol"/>
    <property type="evidence" value="ECO:0007669"/>
    <property type="project" value="TreeGrafter"/>
</dbReference>
<dbReference type="PRINTS" id="PR00146">
    <property type="entry name" value="DHPICSNTHASE"/>
</dbReference>
<dbReference type="PANTHER" id="PTHR42849:SF1">
    <property type="entry name" value="N-ACETYLNEURAMINATE LYASE"/>
    <property type="match status" value="1"/>
</dbReference>
<evidence type="ECO:0000313" key="7">
    <source>
        <dbReference type="Proteomes" id="UP000237846"/>
    </source>
</evidence>
<evidence type="ECO:0000313" key="6">
    <source>
        <dbReference type="EMBL" id="PRX96992.1"/>
    </source>
</evidence>
<dbReference type="PROSITE" id="PS00666">
    <property type="entry name" value="DHDPS_2"/>
    <property type="match status" value="1"/>
</dbReference>
<dbReference type="CDD" id="cd00408">
    <property type="entry name" value="DHDPS-like"/>
    <property type="match status" value="1"/>
</dbReference>
<dbReference type="OrthoDB" id="3175637at2"/>
<keyword evidence="7" id="KW-1185">Reference proteome</keyword>
<name>A0A2T0PZL2_9ACTN</name>
<evidence type="ECO:0000256" key="2">
    <source>
        <dbReference type="ARBA" id="ARBA00023270"/>
    </source>
</evidence>
<evidence type="ECO:0000256" key="1">
    <source>
        <dbReference type="ARBA" id="ARBA00023239"/>
    </source>
</evidence>
<feature type="binding site" evidence="5">
    <location>
        <position position="216"/>
    </location>
    <ligand>
        <name>pyruvate</name>
        <dbReference type="ChEBI" id="CHEBI:15361"/>
    </ligand>
</feature>
<feature type="active site" description="Schiff-base intermediate with substrate" evidence="4">
    <location>
        <position position="173"/>
    </location>
</feature>
<dbReference type="InterPro" id="IPR020625">
    <property type="entry name" value="Schiff_base-form_aldolases_AS"/>
</dbReference>
<keyword evidence="2" id="KW-0704">Schiff base</keyword>
<sequence length="319" mass="33273">MTTTPATERPPVLDRGVIPPLCTPLTPDGEVDDASLRRLVDFLVDAGVSGLFVTGSTGEVAYLTDRQRLHTLRTVVDAAAGRVPVAAGIVDTATRRVADHARAARDGGADALVATAPFYVPTHPAEIRAHFRALRSATELPLLAYDIPSFTHTKLPPGLVAELADEGAIDGLKDSSGDIDALRSVLEAVTAPRFRVFTGSETIADVGLRLGAHGIVPGLGNVDPHGYVRLQAAAEAGDWAAAEREQARLRALFGLIKAGDPARMGPYSSAIGAFKEGLRLRGAIAHATTSTPMVPLDGAERAAVRDHLAAAGLIEKGTA</sequence>
<evidence type="ECO:0000256" key="5">
    <source>
        <dbReference type="PIRSR" id="PIRSR001365-2"/>
    </source>
</evidence>
<protein>
    <submittedName>
        <fullName evidence="6">4-hydroxy-tetrahydrodipicolinate synthase</fullName>
    </submittedName>
</protein>
<dbReference type="GO" id="GO:0008747">
    <property type="term" value="F:N-acetylneuraminate lyase activity"/>
    <property type="evidence" value="ECO:0007669"/>
    <property type="project" value="TreeGrafter"/>
</dbReference>
<dbReference type="Gene3D" id="3.20.20.70">
    <property type="entry name" value="Aldolase class I"/>
    <property type="match status" value="1"/>
</dbReference>
<gene>
    <name evidence="6" type="ORF">CLV72_10627</name>
</gene>
<organism evidence="6 7">
    <name type="scientific">Allonocardiopsis opalescens</name>
    <dbReference type="NCBI Taxonomy" id="1144618"/>
    <lineage>
        <taxon>Bacteria</taxon>
        <taxon>Bacillati</taxon>
        <taxon>Actinomycetota</taxon>
        <taxon>Actinomycetes</taxon>
        <taxon>Streptosporangiales</taxon>
        <taxon>Allonocardiopsis</taxon>
    </lineage>
</organism>
<feature type="active site" description="Proton donor/acceptor" evidence="4">
    <location>
        <position position="145"/>
    </location>
</feature>
<accession>A0A2T0PZL2</accession>
<dbReference type="InterPro" id="IPR002220">
    <property type="entry name" value="DapA-like"/>
</dbReference>
<feature type="binding site" evidence="5">
    <location>
        <position position="57"/>
    </location>
    <ligand>
        <name>pyruvate</name>
        <dbReference type="ChEBI" id="CHEBI:15361"/>
    </ligand>
</feature>
<dbReference type="SUPFAM" id="SSF51569">
    <property type="entry name" value="Aldolase"/>
    <property type="match status" value="1"/>
</dbReference>
<dbReference type="SMART" id="SM01130">
    <property type="entry name" value="DHDPS"/>
    <property type="match status" value="1"/>
</dbReference>
<dbReference type="RefSeq" id="WP_106248591.1">
    <property type="nucleotide sequence ID" value="NZ_PVZC01000006.1"/>
</dbReference>
<dbReference type="EMBL" id="PVZC01000006">
    <property type="protein sequence ID" value="PRX96992.1"/>
    <property type="molecule type" value="Genomic_DNA"/>
</dbReference>
<dbReference type="PANTHER" id="PTHR42849">
    <property type="entry name" value="N-ACETYLNEURAMINATE LYASE"/>
    <property type="match status" value="1"/>
</dbReference>
<dbReference type="PIRSF" id="PIRSF001365">
    <property type="entry name" value="DHDPS"/>
    <property type="match status" value="1"/>
</dbReference>
<dbReference type="Proteomes" id="UP000237846">
    <property type="component" value="Unassembled WGS sequence"/>
</dbReference>